<dbReference type="Proteomes" id="UP000813463">
    <property type="component" value="Chromosome 4"/>
</dbReference>
<evidence type="ECO:0000313" key="7">
    <source>
        <dbReference type="RefSeq" id="XP_021843792.2"/>
    </source>
</evidence>
<dbReference type="SUPFAM" id="SSF57850">
    <property type="entry name" value="RING/U-box"/>
    <property type="match status" value="1"/>
</dbReference>
<reference evidence="6" key="1">
    <citation type="journal article" date="2021" name="Nat. Commun.">
        <title>Genomic analyses provide insights into spinach domestication and the genetic basis of agronomic traits.</title>
        <authorList>
            <person name="Cai X."/>
            <person name="Sun X."/>
            <person name="Xu C."/>
            <person name="Sun H."/>
            <person name="Wang X."/>
            <person name="Ge C."/>
            <person name="Zhang Z."/>
            <person name="Wang Q."/>
            <person name="Fei Z."/>
            <person name="Jiao C."/>
            <person name="Wang Q."/>
        </authorList>
    </citation>
    <scope>NUCLEOTIDE SEQUENCE [LARGE SCALE GENOMIC DNA]</scope>
    <source>
        <strain evidence="6">cv. Varoflay</strain>
    </source>
</reference>
<proteinExistence type="predicted"/>
<dbReference type="GeneID" id="110783735"/>
<dbReference type="KEGG" id="soe:110783735"/>
<evidence type="ECO:0000256" key="1">
    <source>
        <dbReference type="ARBA" id="ARBA00022723"/>
    </source>
</evidence>
<gene>
    <name evidence="7" type="primary">LOC110783735</name>
</gene>
<dbReference type="GO" id="GO:0061630">
    <property type="term" value="F:ubiquitin protein ligase activity"/>
    <property type="evidence" value="ECO:0000318"/>
    <property type="project" value="GO_Central"/>
</dbReference>
<evidence type="ECO:0000313" key="6">
    <source>
        <dbReference type="Proteomes" id="UP000813463"/>
    </source>
</evidence>
<accession>A0A9R0I6M4</accession>
<dbReference type="RefSeq" id="XP_021843792.2">
    <property type="nucleotide sequence ID" value="XM_021988100.2"/>
</dbReference>
<dbReference type="Gene3D" id="3.30.40.10">
    <property type="entry name" value="Zinc/RING finger domain, C3HC4 (zinc finger)"/>
    <property type="match status" value="1"/>
</dbReference>
<evidence type="ECO:0000256" key="2">
    <source>
        <dbReference type="ARBA" id="ARBA00022771"/>
    </source>
</evidence>
<dbReference type="InterPro" id="IPR051834">
    <property type="entry name" value="RING_finger_E3_ligase"/>
</dbReference>
<dbReference type="PROSITE" id="PS50089">
    <property type="entry name" value="ZF_RING_2"/>
    <property type="match status" value="1"/>
</dbReference>
<feature type="domain" description="RING-type" evidence="5">
    <location>
        <begin position="164"/>
        <end position="205"/>
    </location>
</feature>
<reference evidence="7" key="2">
    <citation type="submission" date="2025-08" db="UniProtKB">
        <authorList>
            <consortium name="RefSeq"/>
        </authorList>
    </citation>
    <scope>IDENTIFICATION</scope>
    <source>
        <tissue evidence="7">Leaf</tissue>
    </source>
</reference>
<dbReference type="InterPro" id="IPR013083">
    <property type="entry name" value="Znf_RING/FYVE/PHD"/>
</dbReference>
<keyword evidence="1" id="KW-0479">Metal-binding</keyword>
<keyword evidence="2 4" id="KW-0863">Zinc-finger</keyword>
<keyword evidence="3" id="KW-0862">Zinc</keyword>
<dbReference type="PANTHER" id="PTHR45931:SF16">
    <property type="entry name" value="RING_U-BOX SUPERFAMILY PROTEIN"/>
    <property type="match status" value="1"/>
</dbReference>
<dbReference type="AlphaFoldDB" id="A0A9R0I6M4"/>
<sequence>MIRGYRDSPFHQDEQLRWNHHSIFQDNPRNGAPAGYRPFEETPVIRPFGLTSFPSDFYPATRFVILSNNTGHGDGMNPRFPQSSQRIIPRYTSNESTHVPTETDDDSKLTKEEQVIVLKKLKKEIYNPMPKILARRVSLYYRDVNRDITSKSMEKHKDEDGKSCAVCLEDFEAREEVMVTPCSHMFHEECVVPWVKNHGDCPVCRATFYERRERLIRGQPFNDNNRGVRVPALFSDELLSLFQSLDEAFPWRFLN</sequence>
<dbReference type="GO" id="GO:0008270">
    <property type="term" value="F:zinc ion binding"/>
    <property type="evidence" value="ECO:0007669"/>
    <property type="project" value="UniProtKB-KW"/>
</dbReference>
<dbReference type="GO" id="GO:0005634">
    <property type="term" value="C:nucleus"/>
    <property type="evidence" value="ECO:0007669"/>
    <property type="project" value="TreeGrafter"/>
</dbReference>
<protein>
    <submittedName>
        <fullName evidence="7">Uncharacterized protein isoform X1</fullName>
    </submittedName>
</protein>
<keyword evidence="6" id="KW-1185">Reference proteome</keyword>
<dbReference type="Pfam" id="PF13639">
    <property type="entry name" value="zf-RING_2"/>
    <property type="match status" value="1"/>
</dbReference>
<dbReference type="SMART" id="SM00184">
    <property type="entry name" value="RING"/>
    <property type="match status" value="1"/>
</dbReference>
<organism evidence="6 7">
    <name type="scientific">Spinacia oleracea</name>
    <name type="common">Spinach</name>
    <dbReference type="NCBI Taxonomy" id="3562"/>
    <lineage>
        <taxon>Eukaryota</taxon>
        <taxon>Viridiplantae</taxon>
        <taxon>Streptophyta</taxon>
        <taxon>Embryophyta</taxon>
        <taxon>Tracheophyta</taxon>
        <taxon>Spermatophyta</taxon>
        <taxon>Magnoliopsida</taxon>
        <taxon>eudicotyledons</taxon>
        <taxon>Gunneridae</taxon>
        <taxon>Pentapetalae</taxon>
        <taxon>Caryophyllales</taxon>
        <taxon>Chenopodiaceae</taxon>
        <taxon>Chenopodioideae</taxon>
        <taxon>Anserineae</taxon>
        <taxon>Spinacia</taxon>
    </lineage>
</organism>
<dbReference type="PANTHER" id="PTHR45931">
    <property type="entry name" value="SI:CH211-59O9.10"/>
    <property type="match status" value="1"/>
</dbReference>
<evidence type="ECO:0000256" key="4">
    <source>
        <dbReference type="PROSITE-ProRule" id="PRU00175"/>
    </source>
</evidence>
<dbReference type="InterPro" id="IPR001841">
    <property type="entry name" value="Znf_RING"/>
</dbReference>
<evidence type="ECO:0000259" key="5">
    <source>
        <dbReference type="PROSITE" id="PS50089"/>
    </source>
</evidence>
<dbReference type="CDD" id="cd16454">
    <property type="entry name" value="RING-H2_PA-TM-RING"/>
    <property type="match status" value="1"/>
</dbReference>
<name>A0A9R0I6M4_SPIOL</name>
<dbReference type="GO" id="GO:0006511">
    <property type="term" value="P:ubiquitin-dependent protein catabolic process"/>
    <property type="evidence" value="ECO:0000318"/>
    <property type="project" value="GO_Central"/>
</dbReference>
<evidence type="ECO:0000256" key="3">
    <source>
        <dbReference type="ARBA" id="ARBA00022833"/>
    </source>
</evidence>